<accession>A0ABC9U0H3</accession>
<comment type="caution">
    <text evidence="1">The sequence shown here is derived from an EMBL/GenBank/DDBJ whole genome shotgun (WGS) entry which is preliminary data.</text>
</comment>
<organism evidence="1 2">
    <name type="scientific">[Clostridium] symbiosum ATCC 14940</name>
    <dbReference type="NCBI Taxonomy" id="411472"/>
    <lineage>
        <taxon>Bacteria</taxon>
        <taxon>Bacillati</taxon>
        <taxon>Bacillota</taxon>
        <taxon>Clostridia</taxon>
        <taxon>Lachnospirales</taxon>
        <taxon>Lachnospiraceae</taxon>
        <taxon>Otoolea</taxon>
    </lineage>
</organism>
<dbReference type="AlphaFoldDB" id="A0ABC9U0H3"/>
<reference evidence="1 2" key="1">
    <citation type="submission" date="2013-07" db="EMBL/GenBank/DDBJ databases">
        <authorList>
            <person name="Weinstock G."/>
            <person name="Sodergren E."/>
            <person name="Wylie T."/>
            <person name="Fulton L."/>
            <person name="Fulton R."/>
            <person name="Fronick C."/>
            <person name="O'Laughlin M."/>
            <person name="Godfrey J."/>
            <person name="Miner T."/>
            <person name="Herter B."/>
            <person name="Appelbaum E."/>
            <person name="Cordes M."/>
            <person name="Lek S."/>
            <person name="Wollam A."/>
            <person name="Pepin K.H."/>
            <person name="Palsikar V.B."/>
            <person name="Mitreva M."/>
            <person name="Wilson R.K."/>
        </authorList>
    </citation>
    <scope>NUCLEOTIDE SEQUENCE [LARGE SCALE GENOMIC DNA]</scope>
    <source>
        <strain evidence="1 2">ATCC 14940</strain>
    </source>
</reference>
<dbReference type="EMBL" id="AWSU01000118">
    <property type="protein sequence ID" value="ERI78531.1"/>
    <property type="molecule type" value="Genomic_DNA"/>
</dbReference>
<evidence type="ECO:0000313" key="1">
    <source>
        <dbReference type="EMBL" id="ERI78531.1"/>
    </source>
</evidence>
<name>A0ABC9U0H3_CLOSY</name>
<dbReference type="Proteomes" id="UP000016491">
    <property type="component" value="Unassembled WGS sequence"/>
</dbReference>
<evidence type="ECO:0000313" key="2">
    <source>
        <dbReference type="Proteomes" id="UP000016491"/>
    </source>
</evidence>
<proteinExistence type="predicted"/>
<sequence>MPLPYFTVPLLRVILFHDVIISQHLLFYNGIFTEIQVFITFQ</sequence>
<gene>
    <name evidence="1" type="ORF">CLOSYM_01452</name>
</gene>
<protein>
    <submittedName>
        <fullName evidence="1">Uncharacterized protein</fullName>
    </submittedName>
</protein>